<keyword evidence="3" id="KW-0804">Transcription</keyword>
<dbReference type="RefSeq" id="WP_046147162.1">
    <property type="nucleotide sequence ID" value="NZ_KQ033913.1"/>
</dbReference>
<dbReference type="PANTHER" id="PTHR47894:SF1">
    <property type="entry name" value="HTH-TYPE TRANSCRIPTIONAL REGULATOR VQSM"/>
    <property type="match status" value="1"/>
</dbReference>
<keyword evidence="2" id="KW-0238">DNA-binding</keyword>
<name>A0A0F5IT90_9BACT</name>
<evidence type="ECO:0000256" key="2">
    <source>
        <dbReference type="ARBA" id="ARBA00023125"/>
    </source>
</evidence>
<evidence type="ECO:0000313" key="5">
    <source>
        <dbReference type="EMBL" id="KKB48698.1"/>
    </source>
</evidence>
<dbReference type="PATRIC" id="fig|927665.4.peg.4034"/>
<dbReference type="PROSITE" id="PS01124">
    <property type="entry name" value="HTH_ARAC_FAMILY_2"/>
    <property type="match status" value="1"/>
</dbReference>
<dbReference type="EMBL" id="AQHV01000021">
    <property type="protein sequence ID" value="KKB48698.1"/>
    <property type="molecule type" value="Genomic_DNA"/>
</dbReference>
<dbReference type="Pfam" id="PF12833">
    <property type="entry name" value="HTH_18"/>
    <property type="match status" value="1"/>
</dbReference>
<keyword evidence="1" id="KW-0805">Transcription regulation</keyword>
<evidence type="ECO:0000256" key="1">
    <source>
        <dbReference type="ARBA" id="ARBA00023015"/>
    </source>
</evidence>
<dbReference type="GO" id="GO:0005829">
    <property type="term" value="C:cytosol"/>
    <property type="evidence" value="ECO:0007669"/>
    <property type="project" value="TreeGrafter"/>
</dbReference>
<dbReference type="GO" id="GO:0000976">
    <property type="term" value="F:transcription cis-regulatory region binding"/>
    <property type="evidence" value="ECO:0007669"/>
    <property type="project" value="TreeGrafter"/>
</dbReference>
<comment type="caution">
    <text evidence="5">The sequence shown here is derived from an EMBL/GenBank/DDBJ whole genome shotgun (WGS) entry which is preliminary data.</text>
</comment>
<gene>
    <name evidence="5" type="ORF">HMPREF1535_03926</name>
</gene>
<dbReference type="SUPFAM" id="SSF46689">
    <property type="entry name" value="Homeodomain-like"/>
    <property type="match status" value="1"/>
</dbReference>
<reference evidence="5 6" key="1">
    <citation type="submission" date="2013-04" db="EMBL/GenBank/DDBJ databases">
        <title>The Genome Sequence of Parabacteroides goldsteinii DSM 19448.</title>
        <authorList>
            <consortium name="The Broad Institute Genomics Platform"/>
            <person name="Earl A."/>
            <person name="Ward D."/>
            <person name="Feldgarden M."/>
            <person name="Gevers D."/>
            <person name="Martens E."/>
            <person name="Sakamoto M."/>
            <person name="Benno Y."/>
            <person name="Song Y."/>
            <person name="Liu C."/>
            <person name="Lee J."/>
            <person name="Bolanos M."/>
            <person name="Vaisanen M.L."/>
            <person name="Finegold S.M."/>
            <person name="Walker B."/>
            <person name="Young S."/>
            <person name="Zeng Q."/>
            <person name="Gargeya S."/>
            <person name="Fitzgerald M."/>
            <person name="Haas B."/>
            <person name="Abouelleil A."/>
            <person name="Allen A.W."/>
            <person name="Alvarado L."/>
            <person name="Arachchi H.M."/>
            <person name="Berlin A.M."/>
            <person name="Chapman S.B."/>
            <person name="Gainer-Dewar J."/>
            <person name="Goldberg J."/>
            <person name="Griggs A."/>
            <person name="Gujja S."/>
            <person name="Hansen M."/>
            <person name="Howarth C."/>
            <person name="Imamovic A."/>
            <person name="Ireland A."/>
            <person name="Larimer J."/>
            <person name="McCowan C."/>
            <person name="Murphy C."/>
            <person name="Pearson M."/>
            <person name="Poon T.W."/>
            <person name="Priest M."/>
            <person name="Roberts A."/>
            <person name="Saif S."/>
            <person name="Shea T."/>
            <person name="Sisk P."/>
            <person name="Sykes S."/>
            <person name="Wortman J."/>
            <person name="Nusbaum C."/>
            <person name="Birren B."/>
        </authorList>
    </citation>
    <scope>NUCLEOTIDE SEQUENCE [LARGE SCALE GENOMIC DNA]</scope>
    <source>
        <strain evidence="5 6">DSM 19448</strain>
    </source>
</reference>
<dbReference type="PANTHER" id="PTHR47894">
    <property type="entry name" value="HTH-TYPE TRANSCRIPTIONAL REGULATOR GADX"/>
    <property type="match status" value="1"/>
</dbReference>
<accession>A0A0F5IT90</accession>
<evidence type="ECO:0000259" key="4">
    <source>
        <dbReference type="PROSITE" id="PS01124"/>
    </source>
</evidence>
<dbReference type="Proteomes" id="UP000033047">
    <property type="component" value="Unassembled WGS sequence"/>
</dbReference>
<evidence type="ECO:0000313" key="6">
    <source>
        <dbReference type="Proteomes" id="UP000033047"/>
    </source>
</evidence>
<feature type="domain" description="HTH araC/xylS-type" evidence="4">
    <location>
        <begin position="237"/>
        <end position="334"/>
    </location>
</feature>
<protein>
    <recommendedName>
        <fullName evidence="4">HTH araC/xylS-type domain-containing protein</fullName>
    </recommendedName>
</protein>
<dbReference type="InterPro" id="IPR009057">
    <property type="entry name" value="Homeodomain-like_sf"/>
</dbReference>
<proteinExistence type="predicted"/>
<dbReference type="Pfam" id="PF12625">
    <property type="entry name" value="Arabinose_bd"/>
    <property type="match status" value="1"/>
</dbReference>
<sequence>MFITAGLLNMLLKHFGTTQAEISEILTGLKYDYAILQNPASLIDANILGVYLEHIVKKTGNTRIGLETGFLLPFVLTGSFFNIYNQSKTVREIFENENPFDPAINNIYAFETKEDENNFSLEISLDSQFKQSYPVASQQWIEMQCGFFLQYAYSFTGRFLHPIRVYSMYEKEGTKDKLEEYLGCPVIFNHDKLILIFNKSVLDLPIVTGNKEMLAIFEDYMNEIQMHESGQNNSLSRTVRRYLMHSLSNSSLSLKDVAEKFNMSERNIQRKLKAEGTSYQKLLNDLRMELSKKYLKERIPLPEIGFLLGFESQSAFNKFFKKHFRNRPSMFNSNNQSVKTKMK</sequence>
<dbReference type="STRING" id="927665.HMPREF1535_03926"/>
<dbReference type="AlphaFoldDB" id="A0A0F5IT90"/>
<dbReference type="InterPro" id="IPR032687">
    <property type="entry name" value="AraC-type_N"/>
</dbReference>
<organism evidence="5 6">
    <name type="scientific">Parabacteroides goldsteinii DSM 19448 = WAL 12034</name>
    <dbReference type="NCBI Taxonomy" id="927665"/>
    <lineage>
        <taxon>Bacteria</taxon>
        <taxon>Pseudomonadati</taxon>
        <taxon>Bacteroidota</taxon>
        <taxon>Bacteroidia</taxon>
        <taxon>Bacteroidales</taxon>
        <taxon>Tannerellaceae</taxon>
        <taxon>Parabacteroides</taxon>
    </lineage>
</organism>
<dbReference type="GO" id="GO:0003700">
    <property type="term" value="F:DNA-binding transcription factor activity"/>
    <property type="evidence" value="ECO:0007669"/>
    <property type="project" value="InterPro"/>
</dbReference>
<dbReference type="HOGENOM" id="CLU_047522_1_0_10"/>
<dbReference type="SMART" id="SM00342">
    <property type="entry name" value="HTH_ARAC"/>
    <property type="match status" value="1"/>
</dbReference>
<evidence type="ECO:0000256" key="3">
    <source>
        <dbReference type="ARBA" id="ARBA00023163"/>
    </source>
</evidence>
<dbReference type="Gene3D" id="1.10.10.60">
    <property type="entry name" value="Homeodomain-like"/>
    <property type="match status" value="1"/>
</dbReference>
<dbReference type="InterPro" id="IPR018060">
    <property type="entry name" value="HTH_AraC"/>
</dbReference>